<organism evidence="5 6">
    <name type="scientific">Rhizobium rhizogenes (strain K84 / ATCC BAA-868)</name>
    <name type="common">Agrobacterium radiobacter</name>
    <dbReference type="NCBI Taxonomy" id="311403"/>
    <lineage>
        <taxon>Bacteria</taxon>
        <taxon>Pseudomonadati</taxon>
        <taxon>Pseudomonadota</taxon>
        <taxon>Alphaproteobacteria</taxon>
        <taxon>Hyphomicrobiales</taxon>
        <taxon>Rhizobiaceae</taxon>
        <taxon>Rhizobium/Agrobacterium group</taxon>
        <taxon>Rhizobium</taxon>
    </lineage>
</organism>
<dbReference type="Proteomes" id="UP000001600">
    <property type="component" value="Plasmid pAtK84c"/>
</dbReference>
<dbReference type="RefSeq" id="WP_012653310.1">
    <property type="nucleotide sequence ID" value="NC_011987.1"/>
</dbReference>
<evidence type="ECO:0000259" key="4">
    <source>
        <dbReference type="PROSITE" id="PS50977"/>
    </source>
</evidence>
<reference evidence="5 6" key="1">
    <citation type="journal article" date="2009" name="J. Bacteriol.">
        <title>Genome sequences of three Agrobacterium biovars help elucidate the evolution of multichromosome genomes in bacteria.</title>
        <authorList>
            <person name="Slater S.C."/>
            <person name="Goldman B.S."/>
            <person name="Goodner B."/>
            <person name="Setubal J.C."/>
            <person name="Farrand S.K."/>
            <person name="Nester E.W."/>
            <person name="Burr T.J."/>
            <person name="Banta L."/>
            <person name="Dickerman A.W."/>
            <person name="Paulsen I."/>
            <person name="Otten L."/>
            <person name="Suen G."/>
            <person name="Welch R."/>
            <person name="Almeida N.F."/>
            <person name="Arnold F."/>
            <person name="Burton O.T."/>
            <person name="Du Z."/>
            <person name="Ewing A."/>
            <person name="Godsy E."/>
            <person name="Heisel S."/>
            <person name="Houmiel K.L."/>
            <person name="Jhaveri J."/>
            <person name="Lu J."/>
            <person name="Miller N.M."/>
            <person name="Norton S."/>
            <person name="Chen Q."/>
            <person name="Phoolcharoen W."/>
            <person name="Ohlin V."/>
            <person name="Ondrusek D."/>
            <person name="Pride N."/>
            <person name="Stricklin S.L."/>
            <person name="Sun J."/>
            <person name="Wheeler C."/>
            <person name="Wilson L."/>
            <person name="Zhu H."/>
            <person name="Wood D.W."/>
        </authorList>
    </citation>
    <scope>NUCLEOTIDE SEQUENCE [LARGE SCALE GENOMIC DNA]</scope>
    <source>
        <strain evidence="6">K84 / ATCC BAA-868</strain>
        <plasmid evidence="5 6">pAtK84c</plasmid>
    </source>
</reference>
<protein>
    <submittedName>
        <fullName evidence="5">Transcliptional regulator TetR family</fullName>
    </submittedName>
</protein>
<feature type="region of interest" description="Disordered" evidence="3">
    <location>
        <begin position="1"/>
        <end position="28"/>
    </location>
</feature>
<evidence type="ECO:0000313" key="6">
    <source>
        <dbReference type="Proteomes" id="UP000001600"/>
    </source>
</evidence>
<evidence type="ECO:0000313" key="5">
    <source>
        <dbReference type="EMBL" id="ACM31318.1"/>
    </source>
</evidence>
<name>B9JQ99_RHIR8</name>
<dbReference type="Gene3D" id="1.10.357.10">
    <property type="entry name" value="Tetracycline Repressor, domain 2"/>
    <property type="match status" value="1"/>
</dbReference>
<keyword evidence="5" id="KW-0614">Plasmid</keyword>
<dbReference type="Pfam" id="PF00440">
    <property type="entry name" value="TetR_N"/>
    <property type="match status" value="1"/>
</dbReference>
<gene>
    <name evidence="5" type="ordered locus">Arad_12319</name>
</gene>
<dbReference type="InterPro" id="IPR050109">
    <property type="entry name" value="HTH-type_TetR-like_transc_reg"/>
</dbReference>
<dbReference type="Pfam" id="PF17939">
    <property type="entry name" value="TetR_C_30"/>
    <property type="match status" value="1"/>
</dbReference>
<dbReference type="InterPro" id="IPR001647">
    <property type="entry name" value="HTH_TetR"/>
</dbReference>
<proteinExistence type="predicted"/>
<dbReference type="InterPro" id="IPR009057">
    <property type="entry name" value="Homeodomain-like_sf"/>
</dbReference>
<feature type="DNA-binding region" description="H-T-H motif" evidence="2">
    <location>
        <begin position="49"/>
        <end position="68"/>
    </location>
</feature>
<keyword evidence="1 2" id="KW-0238">DNA-binding</keyword>
<dbReference type="SUPFAM" id="SSF46689">
    <property type="entry name" value="Homeodomain-like"/>
    <property type="match status" value="1"/>
</dbReference>
<dbReference type="AlphaFoldDB" id="B9JQ99"/>
<dbReference type="EMBL" id="CP000631">
    <property type="protein sequence ID" value="ACM31318.1"/>
    <property type="molecule type" value="Genomic_DNA"/>
</dbReference>
<dbReference type="GO" id="GO:0003700">
    <property type="term" value="F:DNA-binding transcription factor activity"/>
    <property type="evidence" value="ECO:0007669"/>
    <property type="project" value="TreeGrafter"/>
</dbReference>
<evidence type="ECO:0000256" key="2">
    <source>
        <dbReference type="PROSITE-ProRule" id="PRU00335"/>
    </source>
</evidence>
<geneLocation type="plasmid" evidence="5 6">
    <name>pAtK84c</name>
</geneLocation>
<dbReference type="GO" id="GO:0000976">
    <property type="term" value="F:transcription cis-regulatory region binding"/>
    <property type="evidence" value="ECO:0007669"/>
    <property type="project" value="TreeGrafter"/>
</dbReference>
<feature type="domain" description="HTH tetR-type" evidence="4">
    <location>
        <begin position="26"/>
        <end position="86"/>
    </location>
</feature>
<dbReference type="InterPro" id="IPR036271">
    <property type="entry name" value="Tet_transcr_reg_TetR-rel_C_sf"/>
</dbReference>
<dbReference type="SUPFAM" id="SSF48498">
    <property type="entry name" value="Tetracyclin repressor-like, C-terminal domain"/>
    <property type="match status" value="1"/>
</dbReference>
<dbReference type="InterPro" id="IPR041586">
    <property type="entry name" value="PsrA_TetR_C"/>
</dbReference>
<dbReference type="KEGG" id="ara:Arad_12319"/>
<dbReference type="HOGENOM" id="CLU_069356_19_1_5"/>
<evidence type="ECO:0000256" key="1">
    <source>
        <dbReference type="ARBA" id="ARBA00023125"/>
    </source>
</evidence>
<dbReference type="PROSITE" id="PS50977">
    <property type="entry name" value="HTH_TETR_2"/>
    <property type="match status" value="1"/>
</dbReference>
<dbReference type="PANTHER" id="PTHR30055">
    <property type="entry name" value="HTH-TYPE TRANSCRIPTIONAL REGULATOR RUTR"/>
    <property type="match status" value="1"/>
</dbReference>
<dbReference type="PANTHER" id="PTHR30055:SF235">
    <property type="entry name" value="TRANSCRIPTIONAL REGULATORY PROTEIN"/>
    <property type="match status" value="1"/>
</dbReference>
<accession>B9JQ99</accession>
<evidence type="ECO:0000256" key="3">
    <source>
        <dbReference type="SAM" id="MobiDB-lite"/>
    </source>
</evidence>
<sequence length="245" mass="27106">MATTNILAEEAGPPKRRQRKSATSPDNTRDKILDAAEALIGERTFDTASLREITQEAQVTLALASYHFGTKDKLFADIVARRANVLGEMRRERLAKLEASAKLTTETILDAFMRPLFEKMIEGGRGWPAYLQILAQLGQTNRWLDLLHENFDSTAELFLEKLATTLPDVTRPLLMRGFSLALVAMLQTLSKNRRIDSLSGGKVSADDLGEAYNVLLKFSVCGLEGLSALKKAKGRSRLKDLTAIV</sequence>